<organism evidence="3 4">
    <name type="scientific">Gemmata massiliana</name>
    <dbReference type="NCBI Taxonomy" id="1210884"/>
    <lineage>
        <taxon>Bacteria</taxon>
        <taxon>Pseudomonadati</taxon>
        <taxon>Planctomycetota</taxon>
        <taxon>Planctomycetia</taxon>
        <taxon>Gemmatales</taxon>
        <taxon>Gemmataceae</taxon>
        <taxon>Gemmata</taxon>
    </lineage>
</organism>
<sequence>MLRIHTQTNAAAAKAYFDPKTHDYYVGGGHEAPAEWGGRAARMLGLEPGSQVDQSDFERLIDNLHPGTGERLTAAHRTFRRVGSDFTFSMPKSASLASLLDDRIAPAFLESVRFGMAEIEKDVAVRVRVNGADEDRTVGNAAWALFPHATSRPVDGIPDIHRHIHGFMVNAVHDPVEQKWKAAQLGVVKEHAGYYEALVLSDFAHRLREFGYGIRRKGRYFELETVSDATVAKFSNRTRVIEEEAKARGVTDPVQKAELGGKTRERKAHTHTFDELKELWLGRLTPQERAQLAERSGQVRALPAPEQSARHALEHAFHFEAVRPVKAVWETALRHGFGAATLYALQGAAGRVGLITHGERATTRVLLALESRVLDWARTGKGTCRPLCKDAKLFAGLRGEKLLGPELNAGQRAVVRHIWENRDRVALIRGPAGTGKTTALSVAADGIRAAGHRFQALALSHTATDELTRGVDPHARTLASFLATKAAQEAVAGGVVFLDEAGQVGLEDFARLVNVLDRVGGRLIAVGDTKQHGSVASGAPYKLLTEHAGLKPAVLTEIVRQTNPMYKAACARLAEHDVEGGLKLLDAMGAIREATDPYRTEALAIDYREALRDGKSVLVVTPTHAEAGTVTGALRAALKEDGVLTGEEHTFAQLVNLNWTPAEIKEARSNPDSPPAHAIRDEHLTLTRYGAYRQEQIALMVGDQIRATAGFTDTRGNRINNGSRFVVTGFTPAGIAVTSPTGAARVLPGDAGHLAHDYCQTSYSSQSRTVDTVLISESSRSFAGADRAQIYVSASRARSAIKIYTDDTQGLREAVSRGRNKPNPSEVLRPTIVATESPLQRRARVLRRFRAMAPRAGHESKHITPHREKRYGYGR</sequence>
<evidence type="ECO:0000256" key="1">
    <source>
        <dbReference type="SAM" id="MobiDB-lite"/>
    </source>
</evidence>
<feature type="domain" description="TrwC relaxase" evidence="2">
    <location>
        <begin position="11"/>
        <end position="283"/>
    </location>
</feature>
<name>A0A6P2CX19_9BACT</name>
<keyword evidence="4" id="KW-1185">Reference proteome</keyword>
<evidence type="ECO:0000259" key="2">
    <source>
        <dbReference type="Pfam" id="PF08751"/>
    </source>
</evidence>
<feature type="region of interest" description="Disordered" evidence="1">
    <location>
        <begin position="853"/>
        <end position="875"/>
    </location>
</feature>
<accession>A0A6P2CX19</accession>
<dbReference type="Gene3D" id="3.40.50.300">
    <property type="entry name" value="P-loop containing nucleotide triphosphate hydrolases"/>
    <property type="match status" value="1"/>
</dbReference>
<evidence type="ECO:0000313" key="3">
    <source>
        <dbReference type="EMBL" id="VTR91652.1"/>
    </source>
</evidence>
<dbReference type="KEGG" id="gms:SOIL9_60620"/>
<dbReference type="EMBL" id="LR593886">
    <property type="protein sequence ID" value="VTR91652.1"/>
    <property type="molecule type" value="Genomic_DNA"/>
</dbReference>
<protein>
    <recommendedName>
        <fullName evidence="2">TrwC relaxase domain-containing protein</fullName>
    </recommendedName>
</protein>
<evidence type="ECO:0000313" key="4">
    <source>
        <dbReference type="Proteomes" id="UP000464178"/>
    </source>
</evidence>
<dbReference type="SUPFAM" id="SSF55464">
    <property type="entry name" value="Origin of replication-binding domain, RBD-like"/>
    <property type="match status" value="1"/>
</dbReference>
<feature type="compositionally biased region" description="Basic and acidic residues" evidence="1">
    <location>
        <begin position="856"/>
        <end position="866"/>
    </location>
</feature>
<dbReference type="Pfam" id="PF13604">
    <property type="entry name" value="AAA_30"/>
    <property type="match status" value="1"/>
</dbReference>
<dbReference type="InterPro" id="IPR027417">
    <property type="entry name" value="P-loop_NTPase"/>
</dbReference>
<proteinExistence type="predicted"/>
<dbReference type="SUPFAM" id="SSF52540">
    <property type="entry name" value="P-loop containing nucleoside triphosphate hydrolases"/>
    <property type="match status" value="2"/>
</dbReference>
<dbReference type="RefSeq" id="WP_162666618.1">
    <property type="nucleotide sequence ID" value="NZ_LR593886.1"/>
</dbReference>
<dbReference type="InterPro" id="IPR014862">
    <property type="entry name" value="TrwC"/>
</dbReference>
<dbReference type="Proteomes" id="UP000464178">
    <property type="component" value="Chromosome"/>
</dbReference>
<gene>
    <name evidence="3" type="ORF">SOIL9_60620</name>
</gene>
<reference evidence="3 4" key="1">
    <citation type="submission" date="2019-05" db="EMBL/GenBank/DDBJ databases">
        <authorList>
            <consortium name="Science for Life Laboratories"/>
        </authorList>
    </citation>
    <scope>NUCLEOTIDE SEQUENCE [LARGE SCALE GENOMIC DNA]</scope>
    <source>
        <strain evidence="3">Soil9</strain>
    </source>
</reference>
<dbReference type="AlphaFoldDB" id="A0A6P2CX19"/>
<dbReference type="NCBIfam" id="NF041492">
    <property type="entry name" value="MobF"/>
    <property type="match status" value="1"/>
</dbReference>
<dbReference type="Pfam" id="PF08751">
    <property type="entry name" value="TrwC"/>
    <property type="match status" value="1"/>
</dbReference>